<dbReference type="SUPFAM" id="SSF56300">
    <property type="entry name" value="Metallo-dependent phosphatases"/>
    <property type="match status" value="1"/>
</dbReference>
<organism evidence="2 3">
    <name type="scientific">Acidithiobacillus thiooxidans</name>
    <name type="common">Thiobacillus thiooxidans</name>
    <dbReference type="NCBI Taxonomy" id="930"/>
    <lineage>
        <taxon>Bacteria</taxon>
        <taxon>Pseudomonadati</taxon>
        <taxon>Pseudomonadota</taxon>
        <taxon>Acidithiobacillia</taxon>
        <taxon>Acidithiobacillales</taxon>
        <taxon>Acidithiobacillaceae</taxon>
        <taxon>Acidithiobacillus</taxon>
    </lineage>
</organism>
<dbReference type="InterPro" id="IPR029052">
    <property type="entry name" value="Metallo-depent_PP-like"/>
</dbReference>
<feature type="domain" description="Calcineurin-like phosphoesterase" evidence="1">
    <location>
        <begin position="31"/>
        <end position="152"/>
    </location>
</feature>
<evidence type="ECO:0000259" key="1">
    <source>
        <dbReference type="Pfam" id="PF00149"/>
    </source>
</evidence>
<dbReference type="PANTHER" id="PTHR37844:SF2">
    <property type="entry name" value="SER_THR PROTEIN PHOSPHATASE SUPERFAMILY (AFU_ORTHOLOGUE AFUA_1G14840)"/>
    <property type="match status" value="1"/>
</dbReference>
<comment type="caution">
    <text evidence="2">The sequence shown here is derived from an EMBL/GenBank/DDBJ whole genome shotgun (WGS) entry which is preliminary data.</text>
</comment>
<accession>A0A1C2HZ62</accession>
<dbReference type="PANTHER" id="PTHR37844">
    <property type="entry name" value="SER/THR PROTEIN PHOSPHATASE SUPERFAMILY (AFU_ORTHOLOGUE AFUA_1G14840)"/>
    <property type="match status" value="1"/>
</dbReference>
<dbReference type="InterPro" id="IPR004843">
    <property type="entry name" value="Calcineurin-like_PHP"/>
</dbReference>
<dbReference type="EMBL" id="LWSA01000272">
    <property type="protein sequence ID" value="OCX68967.1"/>
    <property type="molecule type" value="Genomic_DNA"/>
</dbReference>
<dbReference type="Pfam" id="PF00149">
    <property type="entry name" value="Metallophos"/>
    <property type="match status" value="1"/>
</dbReference>
<feature type="non-terminal residue" evidence="2">
    <location>
        <position position="1"/>
    </location>
</feature>
<name>A0A1C2HZ62_ACITH</name>
<dbReference type="RefSeq" id="WP_065968247.1">
    <property type="nucleotide sequence ID" value="NZ_LWSA01000272.1"/>
</dbReference>
<gene>
    <name evidence="2" type="ORF">A6P07_17340</name>
</gene>
<dbReference type="Proteomes" id="UP000094893">
    <property type="component" value="Unassembled WGS sequence"/>
</dbReference>
<proteinExistence type="predicted"/>
<sequence>NHEYYGKRFPQAIDLFKEAIRQDPQAFILEKQRLDLDGIRFLGTTLWTDYAGGRHLAACLRGVSEFRVIEGGNPEEVARALWQDHKQALAWLHEQFQQSATDTVVVTHHAPSFMSQAPLFAGSAISGLFCVELYDQILEWGPKLWIHGHLHDKADYRIGPTRVVCNPWGYPQEGNPKGFTIVEV</sequence>
<reference evidence="2 3" key="1">
    <citation type="journal article" date="2016" name="Int. J. Mol. Sci.">
        <title>Comparative genomics of the extreme acidophile Acidithiobacillus thiooxidans reveals intraspecific divergence and niche adaptation.</title>
        <authorList>
            <person name="Zhang X."/>
            <person name="Feng X."/>
            <person name="Tao J."/>
            <person name="Ma L."/>
            <person name="Xiao Y."/>
            <person name="Liang Y."/>
            <person name="Liu X."/>
            <person name="Yin H."/>
        </authorList>
    </citation>
    <scope>NUCLEOTIDE SEQUENCE [LARGE SCALE GENOMIC DNA]</scope>
    <source>
        <strain evidence="2 3">A02</strain>
    </source>
</reference>
<dbReference type="GO" id="GO:0016787">
    <property type="term" value="F:hydrolase activity"/>
    <property type="evidence" value="ECO:0007669"/>
    <property type="project" value="InterPro"/>
</dbReference>
<dbReference type="Gene3D" id="3.60.21.10">
    <property type="match status" value="1"/>
</dbReference>
<evidence type="ECO:0000313" key="3">
    <source>
        <dbReference type="Proteomes" id="UP000094893"/>
    </source>
</evidence>
<evidence type="ECO:0000313" key="2">
    <source>
        <dbReference type="EMBL" id="OCX68967.1"/>
    </source>
</evidence>
<protein>
    <recommendedName>
        <fullName evidence="1">Calcineurin-like phosphoesterase domain-containing protein</fullName>
    </recommendedName>
</protein>
<dbReference type="AlphaFoldDB" id="A0A1C2HZ62"/>